<organism evidence="2 3">
    <name type="scientific">Pontibacter qinzhouensis</name>
    <dbReference type="NCBI Taxonomy" id="2603253"/>
    <lineage>
        <taxon>Bacteria</taxon>
        <taxon>Pseudomonadati</taxon>
        <taxon>Bacteroidota</taxon>
        <taxon>Cytophagia</taxon>
        <taxon>Cytophagales</taxon>
        <taxon>Hymenobacteraceae</taxon>
        <taxon>Pontibacter</taxon>
    </lineage>
</organism>
<dbReference type="InterPro" id="IPR011467">
    <property type="entry name" value="DUF1573"/>
</dbReference>
<dbReference type="AlphaFoldDB" id="A0A5C8K7L0"/>
<sequence length="147" mass="15588">MKKLFLSLALAALTAGGVMAQQAPKAQTATQKAPVTDGLALTFEEAEFNFGDITQGDVVEHVFKFTNTGTQPLVIERVDVTCGCTTPSWTKEPVMPGKTGFVTAKFNSAGKMGQQKKAITVHSNNTDGAKYVYIVTNIKAKSTASAN</sequence>
<comment type="caution">
    <text evidence="2">The sequence shown here is derived from an EMBL/GenBank/DDBJ whole genome shotgun (WGS) entry which is preliminary data.</text>
</comment>
<keyword evidence="3" id="KW-1185">Reference proteome</keyword>
<name>A0A5C8K7L0_9BACT</name>
<dbReference type="Proteomes" id="UP000321926">
    <property type="component" value="Unassembled WGS sequence"/>
</dbReference>
<dbReference type="RefSeq" id="WP_147922126.1">
    <property type="nucleotide sequence ID" value="NZ_VRTY01000044.1"/>
</dbReference>
<dbReference type="InterPro" id="IPR013783">
    <property type="entry name" value="Ig-like_fold"/>
</dbReference>
<dbReference type="OrthoDB" id="826619at2"/>
<reference evidence="2 3" key="1">
    <citation type="submission" date="2019-08" db="EMBL/GenBank/DDBJ databases">
        <authorList>
            <person name="Shi S."/>
        </authorList>
    </citation>
    <scope>NUCLEOTIDE SEQUENCE [LARGE SCALE GENOMIC DNA]</scope>
    <source>
        <strain evidence="2 3">GY10130</strain>
    </source>
</reference>
<keyword evidence="1" id="KW-0732">Signal</keyword>
<accession>A0A5C8K7L0</accession>
<evidence type="ECO:0000313" key="3">
    <source>
        <dbReference type="Proteomes" id="UP000321926"/>
    </source>
</evidence>
<evidence type="ECO:0000256" key="1">
    <source>
        <dbReference type="SAM" id="SignalP"/>
    </source>
</evidence>
<proteinExistence type="predicted"/>
<dbReference type="PANTHER" id="PTHR37833:SF1">
    <property type="entry name" value="SIGNAL PEPTIDE PROTEIN"/>
    <property type="match status" value="1"/>
</dbReference>
<dbReference type="PANTHER" id="PTHR37833">
    <property type="entry name" value="LIPOPROTEIN-RELATED"/>
    <property type="match status" value="1"/>
</dbReference>
<feature type="signal peptide" evidence="1">
    <location>
        <begin position="1"/>
        <end position="20"/>
    </location>
</feature>
<evidence type="ECO:0000313" key="2">
    <source>
        <dbReference type="EMBL" id="TXK45297.1"/>
    </source>
</evidence>
<dbReference type="EMBL" id="VRTY01000044">
    <property type="protein sequence ID" value="TXK45297.1"/>
    <property type="molecule type" value="Genomic_DNA"/>
</dbReference>
<dbReference type="Pfam" id="PF07610">
    <property type="entry name" value="DUF1573"/>
    <property type="match status" value="1"/>
</dbReference>
<feature type="chain" id="PRO_5022825372" evidence="1">
    <location>
        <begin position="21"/>
        <end position="147"/>
    </location>
</feature>
<dbReference type="Gene3D" id="2.60.40.10">
    <property type="entry name" value="Immunoglobulins"/>
    <property type="match status" value="1"/>
</dbReference>
<protein>
    <submittedName>
        <fullName evidence="2">DUF1573 domain-containing protein</fullName>
    </submittedName>
</protein>
<gene>
    <name evidence="2" type="ORF">FVR03_12695</name>
</gene>